<evidence type="ECO:0000256" key="4">
    <source>
        <dbReference type="ARBA" id="ARBA00022759"/>
    </source>
</evidence>
<dbReference type="InterPro" id="IPR036397">
    <property type="entry name" value="RNaseH_sf"/>
</dbReference>
<dbReference type="Pfam" id="PF03732">
    <property type="entry name" value="Retrotrans_gag"/>
    <property type="match status" value="1"/>
</dbReference>
<keyword evidence="5" id="KW-0511">Multifunctional enzyme</keyword>
<name>Q7XW92_ORYSJ</name>
<feature type="compositionally biased region" description="Basic residues" evidence="6">
    <location>
        <begin position="1387"/>
        <end position="1399"/>
    </location>
</feature>
<dbReference type="Pfam" id="PF00078">
    <property type="entry name" value="RVT_1"/>
    <property type="match status" value="1"/>
</dbReference>
<dbReference type="CDD" id="cd00303">
    <property type="entry name" value="retropepsin_like"/>
    <property type="match status" value="1"/>
</dbReference>
<evidence type="ECO:0000256" key="1">
    <source>
        <dbReference type="ARBA" id="ARBA00022679"/>
    </source>
</evidence>
<feature type="region of interest" description="Disordered" evidence="6">
    <location>
        <begin position="1359"/>
        <end position="1409"/>
    </location>
</feature>
<dbReference type="InterPro" id="IPR021109">
    <property type="entry name" value="Peptidase_aspartic_dom_sf"/>
</dbReference>
<keyword evidence="4" id="KW-0255">Endonuclease</keyword>
<dbReference type="Pfam" id="PF17919">
    <property type="entry name" value="RT_RNaseH_2"/>
    <property type="match status" value="1"/>
</dbReference>
<dbReference type="FunFam" id="3.30.70.270:FF:000003">
    <property type="entry name" value="Transposon Ty3-G Gag-Pol polyprotein"/>
    <property type="match status" value="1"/>
</dbReference>
<dbReference type="Proteomes" id="UP000000763">
    <property type="component" value="Chromosome 4"/>
</dbReference>
<dbReference type="InterPro" id="IPR056924">
    <property type="entry name" value="SH3_Tf2-1"/>
</dbReference>
<dbReference type="PANTHER" id="PTHR37984">
    <property type="entry name" value="PROTEIN CBG26694"/>
    <property type="match status" value="1"/>
</dbReference>
<evidence type="ECO:0000313" key="8">
    <source>
        <dbReference type="EMBL" id="CAD40196.2"/>
    </source>
</evidence>
<evidence type="ECO:0000259" key="7">
    <source>
        <dbReference type="PROSITE" id="PS50994"/>
    </source>
</evidence>
<dbReference type="InterPro" id="IPR016197">
    <property type="entry name" value="Chromo-like_dom_sf"/>
</dbReference>
<dbReference type="GO" id="GO:0004519">
    <property type="term" value="F:endonuclease activity"/>
    <property type="evidence" value="ECO:0007669"/>
    <property type="project" value="UniProtKB-KW"/>
</dbReference>
<dbReference type="InterPro" id="IPR043128">
    <property type="entry name" value="Rev_trsase/Diguanyl_cyclase"/>
</dbReference>
<dbReference type="SUPFAM" id="SSF54160">
    <property type="entry name" value="Chromo domain-like"/>
    <property type="match status" value="1"/>
</dbReference>
<dbReference type="Pfam" id="PF24626">
    <property type="entry name" value="SH3_Tf2-1"/>
    <property type="match status" value="1"/>
</dbReference>
<dbReference type="CDD" id="cd01647">
    <property type="entry name" value="RT_LTR"/>
    <property type="match status" value="1"/>
</dbReference>
<dbReference type="GO" id="GO:0003676">
    <property type="term" value="F:nucleic acid binding"/>
    <property type="evidence" value="ECO:0007669"/>
    <property type="project" value="InterPro"/>
</dbReference>
<dbReference type="InterPro" id="IPR050951">
    <property type="entry name" value="Retrovirus_Pol_polyprotein"/>
</dbReference>
<evidence type="ECO:0000256" key="5">
    <source>
        <dbReference type="ARBA" id="ARBA00023268"/>
    </source>
</evidence>
<feature type="domain" description="Integrase catalytic" evidence="7">
    <location>
        <begin position="989"/>
        <end position="1153"/>
    </location>
</feature>
<dbReference type="Gene3D" id="3.30.420.10">
    <property type="entry name" value="Ribonuclease H-like superfamily/Ribonuclease H"/>
    <property type="match status" value="1"/>
</dbReference>
<dbReference type="InterPro" id="IPR005162">
    <property type="entry name" value="Retrotrans_gag_dom"/>
</dbReference>
<evidence type="ECO:0000313" key="9">
    <source>
        <dbReference type="Proteomes" id="UP000000763"/>
    </source>
</evidence>
<evidence type="ECO:0000256" key="3">
    <source>
        <dbReference type="ARBA" id="ARBA00022722"/>
    </source>
</evidence>
<dbReference type="Gene3D" id="2.40.70.10">
    <property type="entry name" value="Acid Proteases"/>
    <property type="match status" value="1"/>
</dbReference>
<protein>
    <submittedName>
        <fullName evidence="8">OSJNBb0043H09.2 protein</fullName>
    </submittedName>
</protein>
<keyword evidence="2" id="KW-0548">Nucleotidyltransferase</keyword>
<dbReference type="SUPFAM" id="SSF50630">
    <property type="entry name" value="Acid proteases"/>
    <property type="match status" value="1"/>
</dbReference>
<dbReference type="PANTHER" id="PTHR37984:SF5">
    <property type="entry name" value="PROTEIN NYNRIN-LIKE"/>
    <property type="match status" value="1"/>
</dbReference>
<dbReference type="EMBL" id="AL606611">
    <property type="protein sequence ID" value="CAD40196.2"/>
    <property type="molecule type" value="Genomic_DNA"/>
</dbReference>
<dbReference type="InterPro" id="IPR012337">
    <property type="entry name" value="RNaseH-like_sf"/>
</dbReference>
<dbReference type="InterPro" id="IPR001584">
    <property type="entry name" value="Integrase_cat-core"/>
</dbReference>
<dbReference type="PROSITE" id="PS50994">
    <property type="entry name" value="INTEGRASE"/>
    <property type="match status" value="1"/>
</dbReference>
<dbReference type="SUPFAM" id="SSF53098">
    <property type="entry name" value="Ribonuclease H-like"/>
    <property type="match status" value="1"/>
</dbReference>
<dbReference type="CDD" id="cd09274">
    <property type="entry name" value="RNase_HI_RT_Ty3"/>
    <property type="match status" value="1"/>
</dbReference>
<dbReference type="GO" id="GO:0015074">
    <property type="term" value="P:DNA integration"/>
    <property type="evidence" value="ECO:0007669"/>
    <property type="project" value="InterPro"/>
</dbReference>
<proteinExistence type="predicted"/>
<dbReference type="Gene3D" id="3.30.70.270">
    <property type="match status" value="2"/>
</dbReference>
<keyword evidence="3" id="KW-0540">Nuclease</keyword>
<evidence type="ECO:0000256" key="2">
    <source>
        <dbReference type="ARBA" id="ARBA00022695"/>
    </source>
</evidence>
<keyword evidence="1" id="KW-0808">Transferase</keyword>
<evidence type="ECO:0000256" key="6">
    <source>
        <dbReference type="SAM" id="MobiDB-lite"/>
    </source>
</evidence>
<reference evidence="9" key="2">
    <citation type="journal article" date="2008" name="Nucleic Acids Res.">
        <title>The rice annotation project database (RAP-DB): 2008 update.</title>
        <authorList>
            <consortium name="The rice annotation project (RAP)"/>
        </authorList>
    </citation>
    <scope>GENOME REANNOTATION</scope>
    <source>
        <strain evidence="9">cv. Nipponbare</strain>
    </source>
</reference>
<dbReference type="Gene3D" id="3.10.10.10">
    <property type="entry name" value="HIV Type 1 Reverse Transcriptase, subunit A, domain 1"/>
    <property type="match status" value="2"/>
</dbReference>
<feature type="compositionally biased region" description="Acidic residues" evidence="6">
    <location>
        <begin position="1363"/>
        <end position="1372"/>
    </location>
</feature>
<dbReference type="InterPro" id="IPR043502">
    <property type="entry name" value="DNA/RNA_pol_sf"/>
</dbReference>
<dbReference type="InterPro" id="IPR041577">
    <property type="entry name" value="RT_RNaseH_2"/>
</dbReference>
<dbReference type="FunFam" id="3.30.70.270:FF:000115">
    <property type="entry name" value="Polyprotein of retroviral origin, putative"/>
    <property type="match status" value="1"/>
</dbReference>
<reference evidence="9" key="1">
    <citation type="journal article" date="2005" name="Nature">
        <title>The map-based sequence of the rice genome.</title>
        <authorList>
            <consortium name="International rice genome sequencing project (IRGSP)"/>
            <person name="Matsumoto T."/>
            <person name="Wu J."/>
            <person name="Kanamori H."/>
            <person name="Katayose Y."/>
            <person name="Fujisawa M."/>
            <person name="Namiki N."/>
            <person name="Mizuno H."/>
            <person name="Yamamoto K."/>
            <person name="Antonio B.A."/>
            <person name="Baba T."/>
            <person name="Sakata K."/>
            <person name="Nagamura Y."/>
            <person name="Aoki H."/>
            <person name="Arikawa K."/>
            <person name="Arita K."/>
            <person name="Bito T."/>
            <person name="Chiden Y."/>
            <person name="Fujitsuka N."/>
            <person name="Fukunaka R."/>
            <person name="Hamada M."/>
            <person name="Harada C."/>
            <person name="Hayashi A."/>
            <person name="Hijishita S."/>
            <person name="Honda M."/>
            <person name="Hosokawa S."/>
            <person name="Ichikawa Y."/>
            <person name="Idonuma A."/>
            <person name="Iijima M."/>
            <person name="Ikeda M."/>
            <person name="Ikeno M."/>
            <person name="Ito K."/>
            <person name="Ito S."/>
            <person name="Ito T."/>
            <person name="Ito Y."/>
            <person name="Ito Y."/>
            <person name="Iwabuchi A."/>
            <person name="Kamiya K."/>
            <person name="Karasawa W."/>
            <person name="Kurita K."/>
            <person name="Katagiri S."/>
            <person name="Kikuta A."/>
            <person name="Kobayashi H."/>
            <person name="Kobayashi N."/>
            <person name="Machita K."/>
            <person name="Maehara T."/>
            <person name="Masukawa M."/>
            <person name="Mizubayashi T."/>
            <person name="Mukai Y."/>
            <person name="Nagasaki H."/>
            <person name="Nagata Y."/>
            <person name="Naito S."/>
            <person name="Nakashima M."/>
            <person name="Nakama Y."/>
            <person name="Nakamichi Y."/>
            <person name="Nakamura M."/>
            <person name="Meguro A."/>
            <person name="Negishi M."/>
            <person name="Ohta I."/>
            <person name="Ohta T."/>
            <person name="Okamoto M."/>
            <person name="Ono N."/>
            <person name="Saji S."/>
            <person name="Sakaguchi M."/>
            <person name="Sakai K."/>
            <person name="Shibata M."/>
            <person name="Shimokawa T."/>
            <person name="Song J."/>
            <person name="Takazaki Y."/>
            <person name="Terasawa K."/>
            <person name="Tsugane M."/>
            <person name="Tsuji K."/>
            <person name="Ueda S."/>
            <person name="Waki K."/>
            <person name="Yamagata H."/>
            <person name="Yamamoto M."/>
            <person name="Yamamoto S."/>
            <person name="Yamane H."/>
            <person name="Yoshiki S."/>
            <person name="Yoshihara R."/>
            <person name="Yukawa K."/>
            <person name="Zhong H."/>
            <person name="Yano M."/>
            <person name="Yuan Q."/>
            <person name="Ouyang S."/>
            <person name="Liu J."/>
            <person name="Jones K.M."/>
            <person name="Gansberger K."/>
            <person name="Moffat K."/>
            <person name="Hill J."/>
            <person name="Bera J."/>
            <person name="Fadrosh D."/>
            <person name="Jin S."/>
            <person name="Johri S."/>
            <person name="Kim M."/>
            <person name="Overton L."/>
            <person name="Reardon M."/>
            <person name="Tsitrin T."/>
            <person name="Vuong H."/>
            <person name="Weaver B."/>
            <person name="Ciecko A."/>
            <person name="Tallon L."/>
            <person name="Jackson J."/>
            <person name="Pai G."/>
            <person name="Aken S.V."/>
            <person name="Utterback T."/>
            <person name="Reidmuller S."/>
            <person name="Feldblyum T."/>
            <person name="Hsiao J."/>
            <person name="Zismann V."/>
            <person name="Iobst S."/>
            <person name="de Vazeille A.R."/>
            <person name="Buell C.R."/>
            <person name="Ying K."/>
            <person name="Li Y."/>
            <person name="Lu T."/>
            <person name="Huang Y."/>
            <person name="Zhao Q."/>
            <person name="Feng Q."/>
            <person name="Zhang L."/>
            <person name="Zhu J."/>
            <person name="Weng Q."/>
            <person name="Mu J."/>
            <person name="Lu Y."/>
            <person name="Fan D."/>
            <person name="Liu Y."/>
            <person name="Guan J."/>
            <person name="Zhang Y."/>
            <person name="Yu S."/>
            <person name="Liu X."/>
            <person name="Zhang Y."/>
            <person name="Hong G."/>
            <person name="Han B."/>
            <person name="Choisne N."/>
            <person name="Demange N."/>
            <person name="Orjeda G."/>
            <person name="Samain S."/>
            <person name="Cattolico L."/>
            <person name="Pelletier E."/>
            <person name="Couloux A."/>
            <person name="Segurens B."/>
            <person name="Wincker P."/>
            <person name="D'Hont A."/>
            <person name="Scarpelli C."/>
            <person name="Weissenbach J."/>
            <person name="Salanoubat M."/>
            <person name="Quetier F."/>
            <person name="Yu Y."/>
            <person name="Kim H.R."/>
            <person name="Rambo T."/>
            <person name="Currie J."/>
            <person name="Collura K."/>
            <person name="Luo M."/>
            <person name="Yang T."/>
            <person name="Ammiraju J.S.S."/>
            <person name="Engler F."/>
            <person name="Soderlund C."/>
            <person name="Wing R.A."/>
            <person name="Palmer L.E."/>
            <person name="de la Bastide M."/>
            <person name="Spiegel L."/>
            <person name="Nascimento L."/>
            <person name="Zutavern T."/>
            <person name="O'Shaughnessy A."/>
            <person name="Dike S."/>
            <person name="Dedhia N."/>
            <person name="Preston R."/>
            <person name="Balija V."/>
            <person name="McCombie W.R."/>
            <person name="Chow T."/>
            <person name="Chen H."/>
            <person name="Chung M."/>
            <person name="Chen C."/>
            <person name="Shaw J."/>
            <person name="Wu H."/>
            <person name="Hsiao K."/>
            <person name="Chao Y."/>
            <person name="Chu M."/>
            <person name="Cheng C."/>
            <person name="Hour A."/>
            <person name="Lee P."/>
            <person name="Lin S."/>
            <person name="Lin Y."/>
            <person name="Liou J."/>
            <person name="Liu S."/>
            <person name="Hsing Y."/>
            <person name="Raghuvanshi S."/>
            <person name="Mohanty A."/>
            <person name="Bharti A.K."/>
            <person name="Gaur A."/>
            <person name="Gupta V."/>
            <person name="Kumar D."/>
            <person name="Ravi V."/>
            <person name="Vij S."/>
            <person name="Kapur A."/>
            <person name="Khurana P."/>
            <person name="Khurana P."/>
            <person name="Khurana J.P."/>
            <person name="Tyagi A.K."/>
            <person name="Gaikwad K."/>
            <person name="Singh A."/>
            <person name="Dalal V."/>
            <person name="Srivastava S."/>
            <person name="Dixit A."/>
            <person name="Pal A.K."/>
            <person name="Ghazi I.A."/>
            <person name="Yadav M."/>
            <person name="Pandit A."/>
            <person name="Bhargava A."/>
            <person name="Sureshbabu K."/>
            <person name="Batra K."/>
            <person name="Sharma T.R."/>
            <person name="Mohapatra T."/>
            <person name="Singh N.K."/>
            <person name="Messing J."/>
            <person name="Nelson A.B."/>
            <person name="Fuks G."/>
            <person name="Kavchok S."/>
            <person name="Keizer G."/>
            <person name="Linton E."/>
            <person name="Llaca V."/>
            <person name="Song R."/>
            <person name="Tanyolac B."/>
            <person name="Young S."/>
            <person name="Ho-Il K."/>
            <person name="Hahn J.H."/>
            <person name="Sangsakoo G."/>
            <person name="Vanavichit A."/>
            <person name="de Mattos Luiz.A.T."/>
            <person name="Zimmer P.D."/>
            <person name="Malone G."/>
            <person name="Dellagostin O."/>
            <person name="de Oliveira A.C."/>
            <person name="Bevan M."/>
            <person name="Bancroft I."/>
            <person name="Minx P."/>
            <person name="Cordum H."/>
            <person name="Wilson R."/>
            <person name="Cheng Z."/>
            <person name="Jin W."/>
            <person name="Jiang J."/>
            <person name="Leong S.A."/>
            <person name="Iwama H."/>
            <person name="Gojobori T."/>
            <person name="Itoh T."/>
            <person name="Niimura Y."/>
            <person name="Fujii Y."/>
            <person name="Habara T."/>
            <person name="Sakai H."/>
            <person name="Sato Y."/>
            <person name="Wilson G."/>
            <person name="Kumar K."/>
            <person name="McCouch S."/>
            <person name="Juretic N."/>
            <person name="Hoen D."/>
            <person name="Wright S."/>
            <person name="Bruskiewich R."/>
            <person name="Bureau T."/>
            <person name="Miyao A."/>
            <person name="Hirochika H."/>
            <person name="Nishikawa T."/>
            <person name="Kadowaki K."/>
            <person name="Sugiura M."/>
            <person name="Burr B."/>
            <person name="Sasaki T."/>
        </authorList>
    </citation>
    <scope>NUCLEOTIDE SEQUENCE [LARGE SCALE GENOMIC DNA]</scope>
    <source>
        <strain evidence="9">cv. Nipponbare</strain>
    </source>
</reference>
<gene>
    <name evidence="8" type="primary">OSJNBb0043H09.2</name>
</gene>
<dbReference type="SUPFAM" id="SSF56672">
    <property type="entry name" value="DNA/RNA polymerases"/>
    <property type="match status" value="1"/>
</dbReference>
<accession>Q7XW92</accession>
<dbReference type="InterPro" id="IPR000477">
    <property type="entry name" value="RT_dom"/>
</dbReference>
<dbReference type="GO" id="GO:0016779">
    <property type="term" value="F:nucleotidyltransferase activity"/>
    <property type="evidence" value="ECO:0007669"/>
    <property type="project" value="UniProtKB-KW"/>
</dbReference>
<organism evidence="8 9">
    <name type="scientific">Oryza sativa subsp. japonica</name>
    <name type="common">Rice</name>
    <dbReference type="NCBI Taxonomy" id="39947"/>
    <lineage>
        <taxon>Eukaryota</taxon>
        <taxon>Viridiplantae</taxon>
        <taxon>Streptophyta</taxon>
        <taxon>Embryophyta</taxon>
        <taxon>Tracheophyta</taxon>
        <taxon>Spermatophyta</taxon>
        <taxon>Magnoliopsida</taxon>
        <taxon>Liliopsida</taxon>
        <taxon>Poales</taxon>
        <taxon>Poaceae</taxon>
        <taxon>BOP clade</taxon>
        <taxon>Oryzoideae</taxon>
        <taxon>Oryzeae</taxon>
        <taxon>Oryzinae</taxon>
        <taxon>Oryza</taxon>
        <taxon>Oryza sativa</taxon>
    </lineage>
</organism>
<feature type="region of interest" description="Disordered" evidence="6">
    <location>
        <begin position="318"/>
        <end position="341"/>
    </location>
</feature>
<keyword evidence="4" id="KW-0378">Hydrolase</keyword>
<dbReference type="Pfam" id="PF08284">
    <property type="entry name" value="RVP_2"/>
    <property type="match status" value="1"/>
</dbReference>
<sequence length="1409" mass="159784">MAQDGKLDLLLKTMAENEKKREEAEARTRADFAELKLSLDVRLPAVEKKVETLNTVCKTLSAKVEQLEGSIALQRKDDEFAGKVTTAVYPEAHKEEPQDSRNFQSTPLHHGMRDSTLISPIPFPHDDSAFQSSSHGQSSALVYSIPPMTFPQFNGDNPQMWKANCEIYFDVYGIHPRNWVKVATLNFCGNAAFWLQSVRSQLAGATWFELCERVCARFSRDRQQTLIRQWIRISQSSTISDYVERFDSIMHQLLAYRGANEPIYFVTKFVDGLKDNIRLAVMMLRPQDLDTACSLALLQEEALEGVVQSGVRRQDSGVYVKSRPTPTPVLPTRTTSEDKVGAKSVRTREDKLLALKSYRRSKGLCFKSGERWGKDHKCAASIQLHVVEELLNALQFNTEEEKFSGDIPETADDALMSISYQSLNGIDSSTSIRLRGWVQGTELLMLVDSGSTHSFVDERIGSTFIGLKHLPQPLKVQIADGGQLSCSQVIPKCDWWIQGHNFSSDFRLLPLGSYDAILGMDWLQQFSPMQIEWNHKWLEFSHLGKVVKLQGITPQTSQCATISGEQLQEPTGLPPKRMCDHHIPLVEGAKPVNLRPYRYKPALKDEIERQVSEMLRSGVIQPSQSSFSSPTLLVKKKDGTWRLCIDYRQLNSITVKTFQTHSGHYEFKVMSFGLTGAPATFLGAMNDTMSPVLRKFVLVFFDDILIYSPDKESHLQHLKIVLQLLADNKWQVKLSKCSFAQQELSYLGHIIGVLGVSTDPSKIQDVLNWPQPTTLKKLRGFLGLAGYYRRFVKNFGVISKPLTMLLRKGVPFKWTAETKSAFQQLKHALVAAPVLALPDFSKPFTIETDASDQGIGAVLSQDKHPIAFLSKALGPKTKGLSTYEKEYLAILLAMENWRPYIQQGEFVILTNHHSLMHLSEQWLHTPWQQKAFTKLLGLQYRICYRKGLSNAAADALSRKELPDSAELAAISECIPLWAKPDRSKYPGLLQPLPVPEGAWQTLSLDFIEGLPRSGHYNCILVVVDKFSKYSHFIPLTHPFTANGVATEFMKHIYKLHGLPKVIISDRDKIFTNQFWDQLFSRSGTKLHMSSAYHPQTDGQTERVNQCLEIYLRCFVHATPTKWATWLYLAEFWYNSSYHSTLGKTLFEVLYGYTPAHFGISSDDCQIADLKIWLQERQFMQQLLQQHLNRAQQQMKSQADKKRSFKEFNVGDWVYLKLQPYIQTSVTKRANHKLEFRYFGPFQVLDRVGAVAYRLQLPSYSAIHPVFHVSQLRAAAGFSKPVMSQLPSSLGELQIPLQFLDKRLTKKGNKTVVQLLTHWSDSPAEEATWEDMEELRARFPGALAWGQASHQEWGIVRSASRAEAEEEQPDDETASVPDELQDGDRTKPKLGRGLRNKKANTRIAGPMWAK</sequence>